<evidence type="ECO:0000256" key="2">
    <source>
        <dbReference type="ARBA" id="ARBA00022692"/>
    </source>
</evidence>
<dbReference type="PANTHER" id="PTHR11662:SF282">
    <property type="entry name" value="ANION TRANSPORTER 5-RELATED"/>
    <property type="match status" value="1"/>
</dbReference>
<evidence type="ECO:0000256" key="3">
    <source>
        <dbReference type="ARBA" id="ARBA00022989"/>
    </source>
</evidence>
<keyword evidence="3 5" id="KW-1133">Transmembrane helix</keyword>
<keyword evidence="2 5" id="KW-0812">Transmembrane</keyword>
<evidence type="ECO:0000313" key="7">
    <source>
        <dbReference type="Proteomes" id="UP001459277"/>
    </source>
</evidence>
<evidence type="ECO:0000256" key="1">
    <source>
        <dbReference type="ARBA" id="ARBA00004141"/>
    </source>
</evidence>
<name>A0AAW2BNH0_9ROSI</name>
<dbReference type="Gene3D" id="1.20.1250.20">
    <property type="entry name" value="MFS general substrate transporter like domains"/>
    <property type="match status" value="1"/>
</dbReference>
<evidence type="ECO:0000256" key="4">
    <source>
        <dbReference type="ARBA" id="ARBA00023136"/>
    </source>
</evidence>
<dbReference type="PANTHER" id="PTHR11662">
    <property type="entry name" value="SOLUTE CARRIER FAMILY 17"/>
    <property type="match status" value="1"/>
</dbReference>
<dbReference type="Proteomes" id="UP001459277">
    <property type="component" value="Unassembled WGS sequence"/>
</dbReference>
<proteinExistence type="predicted"/>
<organism evidence="6 7">
    <name type="scientific">Lithocarpus litseifolius</name>
    <dbReference type="NCBI Taxonomy" id="425828"/>
    <lineage>
        <taxon>Eukaryota</taxon>
        <taxon>Viridiplantae</taxon>
        <taxon>Streptophyta</taxon>
        <taxon>Embryophyta</taxon>
        <taxon>Tracheophyta</taxon>
        <taxon>Spermatophyta</taxon>
        <taxon>Magnoliopsida</taxon>
        <taxon>eudicotyledons</taxon>
        <taxon>Gunneridae</taxon>
        <taxon>Pentapetalae</taxon>
        <taxon>rosids</taxon>
        <taxon>fabids</taxon>
        <taxon>Fagales</taxon>
        <taxon>Fagaceae</taxon>
        <taxon>Lithocarpus</taxon>
    </lineage>
</organism>
<sequence length="207" mass="22542">MGFYMMIPFLNMFIFSNVGGVIADHLITNRILSVTGTRKFLNTIGFVVASVALVAIPIFHTSGGAVFCSSMALGFLALGRAGFAVNHLDIDPRYAGIVMGVSNTAGTLAGIIGVDFTGRLLEAAKTDNSDLESRKLEISVHDTGGALHHQLTWIFITLNWREDFRLRVDCSSGPLAFCSTNPLIKVKSVKRVLTPNPERRMYSIDSF</sequence>
<keyword evidence="4 5" id="KW-0472">Membrane</keyword>
<feature type="transmembrane region" description="Helical" evidence="5">
    <location>
        <begin position="40"/>
        <end position="58"/>
    </location>
</feature>
<accession>A0AAW2BNH0</accession>
<reference evidence="6 7" key="1">
    <citation type="submission" date="2024-01" db="EMBL/GenBank/DDBJ databases">
        <title>A telomere-to-telomere, gap-free genome of sweet tea (Lithocarpus litseifolius).</title>
        <authorList>
            <person name="Zhou J."/>
        </authorList>
    </citation>
    <scope>NUCLEOTIDE SEQUENCE [LARGE SCALE GENOMIC DNA]</scope>
    <source>
        <strain evidence="6">Zhou-2022a</strain>
        <tissue evidence="6">Leaf</tissue>
    </source>
</reference>
<comment type="subcellular location">
    <subcellularLocation>
        <location evidence="1">Membrane</location>
        <topology evidence="1">Multi-pass membrane protein</topology>
    </subcellularLocation>
</comment>
<keyword evidence="7" id="KW-1185">Reference proteome</keyword>
<dbReference type="SUPFAM" id="SSF103473">
    <property type="entry name" value="MFS general substrate transporter"/>
    <property type="match status" value="1"/>
</dbReference>
<dbReference type="GO" id="GO:0016020">
    <property type="term" value="C:membrane"/>
    <property type="evidence" value="ECO:0007669"/>
    <property type="project" value="UniProtKB-SubCell"/>
</dbReference>
<protein>
    <submittedName>
        <fullName evidence="6">Uncharacterized protein</fullName>
    </submittedName>
</protein>
<evidence type="ECO:0000313" key="6">
    <source>
        <dbReference type="EMBL" id="KAK9987534.1"/>
    </source>
</evidence>
<dbReference type="EMBL" id="JAZDWU010000010">
    <property type="protein sequence ID" value="KAK9987534.1"/>
    <property type="molecule type" value="Genomic_DNA"/>
</dbReference>
<dbReference type="InterPro" id="IPR050382">
    <property type="entry name" value="MFS_Na/Anion_cotransporter"/>
</dbReference>
<evidence type="ECO:0000256" key="5">
    <source>
        <dbReference type="SAM" id="Phobius"/>
    </source>
</evidence>
<feature type="transmembrane region" description="Helical" evidence="5">
    <location>
        <begin position="64"/>
        <end position="83"/>
    </location>
</feature>
<comment type="caution">
    <text evidence="6">The sequence shown here is derived from an EMBL/GenBank/DDBJ whole genome shotgun (WGS) entry which is preliminary data.</text>
</comment>
<feature type="transmembrane region" description="Helical" evidence="5">
    <location>
        <begin position="6"/>
        <end position="28"/>
    </location>
</feature>
<gene>
    <name evidence="6" type="ORF">SO802_027773</name>
</gene>
<dbReference type="InterPro" id="IPR036259">
    <property type="entry name" value="MFS_trans_sf"/>
</dbReference>
<dbReference type="AlphaFoldDB" id="A0AAW2BNH0"/>